<dbReference type="EMBL" id="JAFREM010000012">
    <property type="protein sequence ID" value="MBO1305979.1"/>
    <property type="molecule type" value="Genomic_DNA"/>
</dbReference>
<dbReference type="RefSeq" id="WP_207672909.1">
    <property type="nucleotide sequence ID" value="NZ_JAFREM010000012.1"/>
</dbReference>
<keyword evidence="2" id="KW-1185">Reference proteome</keyword>
<protein>
    <submittedName>
        <fullName evidence="1">Uncharacterized protein</fullName>
    </submittedName>
</protein>
<reference evidence="1 2" key="1">
    <citation type="submission" date="2021-03" db="EMBL/GenBank/DDBJ databases">
        <title>Enterococcal diversity collection.</title>
        <authorList>
            <person name="Gilmore M.S."/>
            <person name="Schwartzman J."/>
            <person name="Van Tyne D."/>
            <person name="Martin M."/>
            <person name="Earl A.M."/>
            <person name="Manson A.L."/>
            <person name="Straub T."/>
            <person name="Salamzade R."/>
            <person name="Saavedra J."/>
            <person name="Lebreton F."/>
            <person name="Prichula J."/>
            <person name="Schaufler K."/>
            <person name="Gaca A."/>
            <person name="Sgardioli B."/>
            <person name="Wagenaar J."/>
            <person name="Strong T."/>
        </authorList>
    </citation>
    <scope>NUCLEOTIDE SEQUENCE [LARGE SCALE GENOMIC DNA]</scope>
    <source>
        <strain evidence="1 2">669A</strain>
    </source>
</reference>
<evidence type="ECO:0000313" key="1">
    <source>
        <dbReference type="EMBL" id="MBO1305979.1"/>
    </source>
</evidence>
<name>A0ABS3L8N0_9ENTE</name>
<comment type="caution">
    <text evidence="1">The sequence shown here is derived from an EMBL/GenBank/DDBJ whole genome shotgun (WGS) entry which is preliminary data.</text>
</comment>
<gene>
    <name evidence="1" type="ORF">JZO70_07395</name>
</gene>
<proteinExistence type="predicted"/>
<accession>A0ABS3L8N0</accession>
<evidence type="ECO:0000313" key="2">
    <source>
        <dbReference type="Proteomes" id="UP000664601"/>
    </source>
</evidence>
<sequence length="208" mass="24269">MHEIGLNDLKRELKILFDEGVDTYPVALFGISNYYMFNNQEKIEEGFRLFLREVELGNPAKNKSLEDMDLVLELLADYYLLARNTKEFKKSVKWLPSLNAEQKRKIVSWPEKYILSYFQLIVKGDRGYFKDLKDGQEYLMDFAEDDLELLDPKTHPNVLTAIMPGEGDSYLSAPPAFYSIDELSMAKLRKIKEKKAYEAEALRTFLRT</sequence>
<organism evidence="1 2">
    <name type="scientific">Candidatus Enterococcus moelleringii</name>
    <dbReference type="NCBI Taxonomy" id="2815325"/>
    <lineage>
        <taxon>Bacteria</taxon>
        <taxon>Bacillati</taxon>
        <taxon>Bacillota</taxon>
        <taxon>Bacilli</taxon>
        <taxon>Lactobacillales</taxon>
        <taxon>Enterococcaceae</taxon>
        <taxon>Enterococcus</taxon>
    </lineage>
</organism>
<dbReference type="Proteomes" id="UP000664601">
    <property type="component" value="Unassembled WGS sequence"/>
</dbReference>